<reference evidence="2" key="2">
    <citation type="submission" date="2025-08" db="UniProtKB">
        <authorList>
            <consortium name="RefSeq"/>
        </authorList>
    </citation>
    <scope>IDENTIFICATION</scope>
    <source>
        <tissue evidence="2">Leaf</tissue>
    </source>
</reference>
<protein>
    <submittedName>
        <fullName evidence="2">Receptor-like protein kinase At5g18500</fullName>
    </submittedName>
</protein>
<gene>
    <name evidence="2" type="primary">LOC107766864</name>
</gene>
<evidence type="ECO:0000313" key="1">
    <source>
        <dbReference type="Proteomes" id="UP000790787"/>
    </source>
</evidence>
<dbReference type="RefSeq" id="XP_075091820.1">
    <property type="nucleotide sequence ID" value="XM_075235719.1"/>
</dbReference>
<keyword evidence="1" id="KW-1185">Reference proteome</keyword>
<dbReference type="Proteomes" id="UP000790787">
    <property type="component" value="Chromosome 17"/>
</dbReference>
<proteinExistence type="predicted"/>
<organism evidence="1 2">
    <name type="scientific">Nicotiana tabacum</name>
    <name type="common">Common tobacco</name>
    <dbReference type="NCBI Taxonomy" id="4097"/>
    <lineage>
        <taxon>Eukaryota</taxon>
        <taxon>Viridiplantae</taxon>
        <taxon>Streptophyta</taxon>
        <taxon>Embryophyta</taxon>
        <taxon>Tracheophyta</taxon>
        <taxon>Spermatophyta</taxon>
        <taxon>Magnoliopsida</taxon>
        <taxon>eudicotyledons</taxon>
        <taxon>Gunneridae</taxon>
        <taxon>Pentapetalae</taxon>
        <taxon>asterids</taxon>
        <taxon>lamiids</taxon>
        <taxon>Solanales</taxon>
        <taxon>Solanaceae</taxon>
        <taxon>Nicotianoideae</taxon>
        <taxon>Nicotianeae</taxon>
        <taxon>Nicotiana</taxon>
    </lineage>
</organism>
<name>A0AC58T3N5_TOBAC</name>
<reference evidence="1" key="1">
    <citation type="journal article" date="2014" name="Nat. Commun.">
        <title>The tobacco genome sequence and its comparison with those of tomato and potato.</title>
        <authorList>
            <person name="Sierro N."/>
            <person name="Battey J.N."/>
            <person name="Ouadi S."/>
            <person name="Bakaher N."/>
            <person name="Bovet L."/>
            <person name="Willig A."/>
            <person name="Goepfert S."/>
            <person name="Peitsch M.C."/>
            <person name="Ivanov N.V."/>
        </authorList>
    </citation>
    <scope>NUCLEOTIDE SEQUENCE [LARGE SCALE GENOMIC DNA]</scope>
</reference>
<accession>A0AC58T3N5</accession>
<sequence length="276" mass="31018">MGMRANETGQLDLNSTQQTNCLTKINEEGNGIVVFSCGIEILTRGGGSCSDFTVNDVNMKLADKLRSLTNNCQFYQGGQSCQSCINSWKNIKEMNSENDKYMKVQSDICRFAVLPTNILLGQNFEAKLSDFGLSKVKDIDESYMISEVRGTFGYVDPEYETNHCANSAGDVYSLGIVLLQILSGRKVINMNMEHPTTLDKIARLLMRERRAMEFVDPKLYGDYSTEAFQLTLELAISCIEPKQNRPSIEKVVDKLEDALAITASKHVRWLEKFENS</sequence>
<evidence type="ECO:0000313" key="2">
    <source>
        <dbReference type="RefSeq" id="XP_075091820.1"/>
    </source>
</evidence>